<reference evidence="2 3" key="1">
    <citation type="submission" date="2013-09" db="EMBL/GenBank/DDBJ databases">
        <title>Corchorus capsularis genome sequencing.</title>
        <authorList>
            <person name="Alam M."/>
            <person name="Haque M.S."/>
            <person name="Islam M.S."/>
            <person name="Emdad E.M."/>
            <person name="Islam M.M."/>
            <person name="Ahmed B."/>
            <person name="Halim A."/>
            <person name="Hossen Q.M.M."/>
            <person name="Hossain M.Z."/>
            <person name="Ahmed R."/>
            <person name="Khan M.M."/>
            <person name="Islam R."/>
            <person name="Rashid M.M."/>
            <person name="Khan S.A."/>
            <person name="Rahman M.S."/>
            <person name="Alam M."/>
        </authorList>
    </citation>
    <scope>NUCLEOTIDE SEQUENCE [LARGE SCALE GENOMIC DNA]</scope>
    <source>
        <strain evidence="3">cv. CVL-1</strain>
        <tissue evidence="2">Whole seedling</tissue>
    </source>
</reference>
<dbReference type="OrthoDB" id="1865546at2759"/>
<evidence type="ECO:0000313" key="3">
    <source>
        <dbReference type="Proteomes" id="UP000188268"/>
    </source>
</evidence>
<keyword evidence="3" id="KW-1185">Reference proteome</keyword>
<comment type="caution">
    <text evidence="2">The sequence shown here is derived from an EMBL/GenBank/DDBJ whole genome shotgun (WGS) entry which is preliminary data.</text>
</comment>
<name>A0A1R3G3C6_COCAP</name>
<evidence type="ECO:0000259" key="1">
    <source>
        <dbReference type="Pfam" id="PF23310"/>
    </source>
</evidence>
<organism evidence="2 3">
    <name type="scientific">Corchorus capsularis</name>
    <name type="common">Jute</name>
    <dbReference type="NCBI Taxonomy" id="210143"/>
    <lineage>
        <taxon>Eukaryota</taxon>
        <taxon>Viridiplantae</taxon>
        <taxon>Streptophyta</taxon>
        <taxon>Embryophyta</taxon>
        <taxon>Tracheophyta</taxon>
        <taxon>Spermatophyta</taxon>
        <taxon>Magnoliopsida</taxon>
        <taxon>eudicotyledons</taxon>
        <taxon>Gunneridae</taxon>
        <taxon>Pentapetalae</taxon>
        <taxon>rosids</taxon>
        <taxon>malvids</taxon>
        <taxon>Malvales</taxon>
        <taxon>Malvaceae</taxon>
        <taxon>Grewioideae</taxon>
        <taxon>Apeibeae</taxon>
        <taxon>Corchorus</taxon>
    </lineage>
</organism>
<dbReference type="EMBL" id="AWWV01015496">
    <property type="protein sequence ID" value="OMO52520.1"/>
    <property type="molecule type" value="Genomic_DNA"/>
</dbReference>
<accession>A0A1R3G3C6</accession>
<feature type="domain" description="At2g35280-like TPR" evidence="1">
    <location>
        <begin position="68"/>
        <end position="151"/>
    </location>
</feature>
<dbReference type="AlphaFoldDB" id="A0A1R3G3C6"/>
<dbReference type="Pfam" id="PF23310">
    <property type="entry name" value="TPR_27"/>
    <property type="match status" value="1"/>
</dbReference>
<dbReference type="InterPro" id="IPR040338">
    <property type="entry name" value="At1g67623-like"/>
</dbReference>
<dbReference type="InterPro" id="IPR057136">
    <property type="entry name" value="At2g35280_TPR_dom"/>
</dbReference>
<dbReference type="PANTHER" id="PTHR33784:SF10">
    <property type="entry name" value="F-BOX PROTEIN"/>
    <property type="match status" value="1"/>
</dbReference>
<dbReference type="PANTHER" id="PTHR33784">
    <property type="entry name" value="OS05G0482100 PROTEIN"/>
    <property type="match status" value="1"/>
</dbReference>
<sequence>MGASRSTTNITCIPEDIIAQILTRVIKNSPTDFANATIAWKAAWEVNKSFNLFKNFDLAEIPPLPSRRVEIKLVIRCARNGNIDALFRYGLEIFFRGWCFEEISFFDIRRAYDGGHMAAGYMLGVILVFCCGASCMEEGIEILSDLKVERKSNPINEIWHYRSRGYHVLSHLRGVLRCQEYPVEDRNCDRCKRCKVHDITKAKGVCCPLPNRCSNQNEMRVHPEAWQFHIDIPDPLDGGGNLALVTIPERVGFALELRMHPLNSVVCRLVQMQATLLECATDPSRLIAAWKDSPLQLDLEHIHCRVKPVDLLIDAGEVKLFRALIDPDVDNSVIVDVSMKLLKNSGSLGYKVKMTSGRQMHLIEKEQDDTTEVTSKVSQKEEAVKVTVNPFGVIAVMIWNCKGYKQAQFHVGVREIVAKYHPSVLIITNSRISCKDGKQAIDPRPFKSYHVVEPVLGCGGALILWNADEVFVSFHMWNYVGFTTEVSSTPTPYIQLL</sequence>
<protein>
    <recommendedName>
        <fullName evidence="1">At2g35280-like TPR domain-containing protein</fullName>
    </recommendedName>
</protein>
<dbReference type="Gramene" id="OMO52520">
    <property type="protein sequence ID" value="OMO52520"/>
    <property type="gene ID" value="CCACVL1_29203"/>
</dbReference>
<evidence type="ECO:0000313" key="2">
    <source>
        <dbReference type="EMBL" id="OMO52520.1"/>
    </source>
</evidence>
<gene>
    <name evidence="2" type="ORF">CCACVL1_29203</name>
</gene>
<proteinExistence type="predicted"/>
<dbReference type="Proteomes" id="UP000188268">
    <property type="component" value="Unassembled WGS sequence"/>
</dbReference>
<dbReference type="STRING" id="210143.A0A1R3G3C6"/>